<dbReference type="EMBL" id="CP016616">
    <property type="protein sequence ID" value="ANY78113.1"/>
    <property type="molecule type" value="Genomic_DNA"/>
</dbReference>
<name>A0A1B2EDT3_9HYPH</name>
<sequence>MSFDPNDPQLRAFITNAIAAALQGQAQMFAQTQAAQIPAPAQIPAQFETDTCPAIDDITLLQATFFDNWPDGAKVKNSHRYKMTLEVWTDDAEDIRLSEWSFKRSVVLIEYWQMESRLTKLLARKSISQEYHDELMQVWKNALPPLNSPKLLWFGLIGDKGTMDGKKGTNYYDRQFIMVEMENGHPNFMILSVNGELLSLEAFATTDMKGNPFKAPVKYQGRLDLCEYRDAWGTT</sequence>
<organism evidence="1">
    <name type="scientific">Microvirga ossetica</name>
    <dbReference type="NCBI Taxonomy" id="1882682"/>
    <lineage>
        <taxon>Bacteria</taxon>
        <taxon>Pseudomonadati</taxon>
        <taxon>Pseudomonadota</taxon>
        <taxon>Alphaproteobacteria</taxon>
        <taxon>Hyphomicrobiales</taxon>
        <taxon>Methylobacteriaceae</taxon>
        <taxon>Microvirga</taxon>
    </lineage>
</organism>
<accession>A0A1B2EDT3</accession>
<proteinExistence type="predicted"/>
<dbReference type="AlphaFoldDB" id="A0A1B2EDT3"/>
<protein>
    <submittedName>
        <fullName evidence="1">Uncharacterized protein</fullName>
    </submittedName>
</protein>
<gene>
    <name evidence="1" type="ORF">BB934_07605</name>
</gene>
<dbReference type="KEGG" id="moc:BB934_07605"/>
<reference evidence="1" key="1">
    <citation type="submission" date="2016-07" db="EMBL/GenBank/DDBJ databases">
        <title>Microvirga ossetica sp. nov. a new species of rhizobia isolated from root nodules of the legume species Vicia alpestris Steven originated from North Ossetia region in the Caucasus.</title>
        <authorList>
            <person name="Safronova V.I."/>
            <person name="Kuznetsova I.G."/>
            <person name="Sazanova A.L."/>
            <person name="Belimov A."/>
            <person name="Andronov E."/>
            <person name="Osledkin Y.S."/>
            <person name="Onishchuk O.P."/>
            <person name="Kurchak O.N."/>
            <person name="Shaposhnikov A.I."/>
            <person name="Willems A."/>
            <person name="Tikhonovich I.A."/>
        </authorList>
    </citation>
    <scope>NUCLEOTIDE SEQUENCE [LARGE SCALE GENOMIC DNA]</scope>
    <source>
        <strain evidence="1">V5/3M</strain>
    </source>
</reference>
<evidence type="ECO:0000313" key="1">
    <source>
        <dbReference type="EMBL" id="ANY78113.1"/>
    </source>
</evidence>